<evidence type="ECO:0000313" key="8">
    <source>
        <dbReference type="EMBL" id="KAJ1725119.1"/>
    </source>
</evidence>
<dbReference type="SUPFAM" id="SSF54001">
    <property type="entry name" value="Cysteine proteinases"/>
    <property type="match status" value="1"/>
</dbReference>
<dbReference type="PANTHER" id="PTHR24006:SF733">
    <property type="entry name" value="RE52890P"/>
    <property type="match status" value="1"/>
</dbReference>
<feature type="compositionally biased region" description="Low complexity" evidence="6">
    <location>
        <begin position="105"/>
        <end position="117"/>
    </location>
</feature>
<feature type="domain" description="USP" evidence="7">
    <location>
        <begin position="50"/>
        <end position="535"/>
    </location>
</feature>
<dbReference type="GO" id="GO:0006508">
    <property type="term" value="P:proteolysis"/>
    <property type="evidence" value="ECO:0007669"/>
    <property type="project" value="UniProtKB-KW"/>
</dbReference>
<feature type="compositionally biased region" description="Low complexity" evidence="6">
    <location>
        <begin position="664"/>
        <end position="688"/>
    </location>
</feature>
<dbReference type="GO" id="GO:0005829">
    <property type="term" value="C:cytosol"/>
    <property type="evidence" value="ECO:0007669"/>
    <property type="project" value="TreeGrafter"/>
</dbReference>
<dbReference type="PROSITE" id="PS50235">
    <property type="entry name" value="USP_3"/>
    <property type="match status" value="1"/>
</dbReference>
<dbReference type="InterPro" id="IPR038765">
    <property type="entry name" value="Papain-like_cys_pep_sf"/>
</dbReference>
<sequence length="709" mass="74989">MSFMKWMSGGASSSGNANGSSMGGGGGLTLSGGTNGSSSGEWPDNGDRYYGLVNVGNICYCSSVLQSLYFCRAFRECVNNYPYPRALPWSPPTNGTAGAKTNMGSVDSSSSSRVNLRSPERTASVLGAAAAGNAEHPVGNEGASTGEMSNLSRGRTLSTIREKASVLRWKRDRGGGDTADSATVSGSGDSKNIGGGSGTSLDTADGGSGDANAAAKQQQQQQQQRQPPVAAERSAIDIFTEDISSCAKYGIESSMFSELKDLFWLISTRLQHTGSLSPQGLVNKLKETNELFRSNAHQDAHEFLNYLLNEIAENVEKIYRDKGLSGSSGAPVDGSKVFSGNTWVHTLFEGLLSNETKCLSCERVTSRDERILDVSVDIHESSSVTSCLRQFAAGELLCHNNKFYCDSCGGLQEAERRMRLKRLPNILAVHLKRFKYHEGLGRYVKLSYRVNFPTELRVPNTAEETGDHLYSLAAVVVHLGGGPFHGHYISLVRSGDLWVLFDDDSVEVIGENELENYFGDQPNYGSGYVLFYERVDFDPALYEMPRGGAQTTATATATAANATVAAQEVAATGGVGERGKRDGLHASVTMPNLTTAGVEAGGDGDVAVAVAAAAAAATAGGRFAAPMRPPPLVSATRSVHGATDAPQMSPRLGSNGASALLAGTDTTTTTTTTTTTSSSSTTTTTTKTESGGRASLSKSRSWFSRRTRK</sequence>
<dbReference type="GO" id="GO:0004843">
    <property type="term" value="F:cysteine-type deubiquitinase activity"/>
    <property type="evidence" value="ECO:0007669"/>
    <property type="project" value="UniProtKB-UniRule"/>
</dbReference>
<feature type="compositionally biased region" description="Polar residues" evidence="6">
    <location>
        <begin position="142"/>
        <end position="159"/>
    </location>
</feature>
<evidence type="ECO:0000256" key="1">
    <source>
        <dbReference type="ARBA" id="ARBA00000707"/>
    </source>
</evidence>
<dbReference type="InterPro" id="IPR028889">
    <property type="entry name" value="USP"/>
</dbReference>
<reference evidence="8" key="1">
    <citation type="submission" date="2022-07" db="EMBL/GenBank/DDBJ databases">
        <title>Phylogenomic reconstructions and comparative analyses of Kickxellomycotina fungi.</title>
        <authorList>
            <person name="Reynolds N.K."/>
            <person name="Stajich J.E."/>
            <person name="Barry K."/>
            <person name="Grigoriev I.V."/>
            <person name="Crous P."/>
            <person name="Smith M.E."/>
        </authorList>
    </citation>
    <scope>NUCLEOTIDE SEQUENCE</scope>
    <source>
        <strain evidence="8">NBRC 32514</strain>
    </source>
</reference>
<evidence type="ECO:0000256" key="3">
    <source>
        <dbReference type="ARBA" id="ARBA00022670"/>
    </source>
</evidence>
<feature type="compositionally biased region" description="Gly residues" evidence="6">
    <location>
        <begin position="21"/>
        <end position="35"/>
    </location>
</feature>
<dbReference type="AlphaFoldDB" id="A0A9W7Y721"/>
<dbReference type="GO" id="GO:0005634">
    <property type="term" value="C:nucleus"/>
    <property type="evidence" value="ECO:0007669"/>
    <property type="project" value="TreeGrafter"/>
</dbReference>
<dbReference type="OrthoDB" id="27652at2759"/>
<dbReference type="PROSITE" id="PS00972">
    <property type="entry name" value="USP_1"/>
    <property type="match status" value="1"/>
</dbReference>
<feature type="region of interest" description="Disordered" evidence="6">
    <location>
        <begin position="634"/>
        <end position="709"/>
    </location>
</feature>
<dbReference type="Pfam" id="PF00443">
    <property type="entry name" value="UCH"/>
    <property type="match status" value="2"/>
</dbReference>
<evidence type="ECO:0000256" key="5">
    <source>
        <dbReference type="RuleBase" id="RU366025"/>
    </source>
</evidence>
<accession>A0A9W7Y721</accession>
<feature type="compositionally biased region" description="Low complexity" evidence="6">
    <location>
        <begin position="202"/>
        <end position="226"/>
    </location>
</feature>
<dbReference type="Gene3D" id="3.90.70.10">
    <property type="entry name" value="Cysteine proteinases"/>
    <property type="match status" value="2"/>
</dbReference>
<keyword evidence="5" id="KW-0833">Ubl conjugation pathway</keyword>
<name>A0A9W7Y721_9FUNG</name>
<keyword evidence="9" id="KW-1185">Reference proteome</keyword>
<comment type="catalytic activity">
    <reaction evidence="1 5">
        <text>Thiol-dependent hydrolysis of ester, thioester, amide, peptide and isopeptide bonds formed by the C-terminal Gly of ubiquitin (a 76-residue protein attached to proteins as an intracellular targeting signal).</text>
        <dbReference type="EC" id="3.4.19.12"/>
    </reaction>
</comment>
<dbReference type="EMBL" id="JANBOJ010000012">
    <property type="protein sequence ID" value="KAJ1725119.1"/>
    <property type="molecule type" value="Genomic_DNA"/>
</dbReference>
<dbReference type="Proteomes" id="UP001149813">
    <property type="component" value="Unassembled WGS sequence"/>
</dbReference>
<dbReference type="PANTHER" id="PTHR24006">
    <property type="entry name" value="UBIQUITIN CARBOXYL-TERMINAL HYDROLASE"/>
    <property type="match status" value="1"/>
</dbReference>
<keyword evidence="5" id="KW-0788">Thiol protease</keyword>
<comment type="similarity">
    <text evidence="2 5">Belongs to the peptidase C19 family.</text>
</comment>
<evidence type="ECO:0000259" key="7">
    <source>
        <dbReference type="PROSITE" id="PS50235"/>
    </source>
</evidence>
<feature type="compositionally biased region" description="Polar residues" evidence="6">
    <location>
        <begin position="180"/>
        <end position="190"/>
    </location>
</feature>
<gene>
    <name evidence="8" type="ORF">LPJ53_000682</name>
</gene>
<proteinExistence type="inferred from homology"/>
<feature type="region of interest" description="Disordered" evidence="6">
    <location>
        <begin position="1"/>
        <end position="40"/>
    </location>
</feature>
<feature type="region of interest" description="Disordered" evidence="6">
    <location>
        <begin position="94"/>
        <end position="232"/>
    </location>
</feature>
<comment type="caution">
    <text evidence="8">The sequence shown here is derived from an EMBL/GenBank/DDBJ whole genome shotgun (WGS) entry which is preliminary data.</text>
</comment>
<dbReference type="InterPro" id="IPR018200">
    <property type="entry name" value="USP_CS"/>
</dbReference>
<evidence type="ECO:0000256" key="4">
    <source>
        <dbReference type="ARBA" id="ARBA00022801"/>
    </source>
</evidence>
<dbReference type="PROSITE" id="PS00973">
    <property type="entry name" value="USP_2"/>
    <property type="match status" value="1"/>
</dbReference>
<dbReference type="CDD" id="cd02663">
    <property type="entry name" value="Peptidase_C19G"/>
    <property type="match status" value="1"/>
</dbReference>
<dbReference type="InterPro" id="IPR001394">
    <property type="entry name" value="Peptidase_C19_UCH"/>
</dbReference>
<evidence type="ECO:0000313" key="9">
    <source>
        <dbReference type="Proteomes" id="UP001149813"/>
    </source>
</evidence>
<evidence type="ECO:0000256" key="2">
    <source>
        <dbReference type="ARBA" id="ARBA00009085"/>
    </source>
</evidence>
<keyword evidence="3 5" id="KW-0645">Protease</keyword>
<protein>
    <recommendedName>
        <fullName evidence="5">Ubiquitin carboxyl-terminal hydrolase</fullName>
        <ecNumber evidence="5">3.4.19.12</ecNumber>
    </recommendedName>
</protein>
<dbReference type="GO" id="GO:0016579">
    <property type="term" value="P:protein deubiquitination"/>
    <property type="evidence" value="ECO:0007669"/>
    <property type="project" value="InterPro"/>
</dbReference>
<evidence type="ECO:0000256" key="6">
    <source>
        <dbReference type="SAM" id="MobiDB-lite"/>
    </source>
</evidence>
<keyword evidence="4 5" id="KW-0378">Hydrolase</keyword>
<organism evidence="8 9">
    <name type="scientific">Coemansia erecta</name>
    <dbReference type="NCBI Taxonomy" id="147472"/>
    <lineage>
        <taxon>Eukaryota</taxon>
        <taxon>Fungi</taxon>
        <taxon>Fungi incertae sedis</taxon>
        <taxon>Zoopagomycota</taxon>
        <taxon>Kickxellomycotina</taxon>
        <taxon>Kickxellomycetes</taxon>
        <taxon>Kickxellales</taxon>
        <taxon>Kickxellaceae</taxon>
        <taxon>Coemansia</taxon>
    </lineage>
</organism>
<dbReference type="EC" id="3.4.19.12" evidence="5"/>
<dbReference type="InterPro" id="IPR050164">
    <property type="entry name" value="Peptidase_C19"/>
</dbReference>
<feature type="compositionally biased region" description="Low complexity" evidence="6">
    <location>
        <begin position="7"/>
        <end position="20"/>
    </location>
</feature>